<evidence type="ECO:0000313" key="4">
    <source>
        <dbReference type="EMBL" id="CAF4015213.1"/>
    </source>
</evidence>
<dbReference type="GO" id="GO:0042981">
    <property type="term" value="P:regulation of apoptotic process"/>
    <property type="evidence" value="ECO:0007669"/>
    <property type="project" value="InterPro"/>
</dbReference>
<dbReference type="InterPro" id="IPR011029">
    <property type="entry name" value="DEATH-like_dom_sf"/>
</dbReference>
<feature type="non-terminal residue" evidence="4">
    <location>
        <position position="324"/>
    </location>
</feature>
<dbReference type="EMBL" id="CAJOBB010003021">
    <property type="protein sequence ID" value="CAF4015213.1"/>
    <property type="molecule type" value="Genomic_DNA"/>
</dbReference>
<evidence type="ECO:0000256" key="1">
    <source>
        <dbReference type="SAM" id="Coils"/>
    </source>
</evidence>
<keyword evidence="1" id="KW-0175">Coiled coil</keyword>
<protein>
    <recommendedName>
        <fullName evidence="3">DED domain-containing protein</fullName>
    </recommendedName>
</protein>
<organism evidence="4 5">
    <name type="scientific">Adineta steineri</name>
    <dbReference type="NCBI Taxonomy" id="433720"/>
    <lineage>
        <taxon>Eukaryota</taxon>
        <taxon>Metazoa</taxon>
        <taxon>Spiralia</taxon>
        <taxon>Gnathifera</taxon>
        <taxon>Rotifera</taxon>
        <taxon>Eurotatoria</taxon>
        <taxon>Bdelloidea</taxon>
        <taxon>Adinetida</taxon>
        <taxon>Adinetidae</taxon>
        <taxon>Adineta</taxon>
    </lineage>
</organism>
<evidence type="ECO:0000313" key="5">
    <source>
        <dbReference type="Proteomes" id="UP000663868"/>
    </source>
</evidence>
<reference evidence="4" key="1">
    <citation type="submission" date="2021-02" db="EMBL/GenBank/DDBJ databases">
        <authorList>
            <person name="Nowell W R."/>
        </authorList>
    </citation>
    <scope>NUCLEOTIDE SEQUENCE</scope>
</reference>
<comment type="caution">
    <text evidence="4">The sequence shown here is derived from an EMBL/GenBank/DDBJ whole genome shotgun (WGS) entry which is preliminary data.</text>
</comment>
<keyword evidence="2" id="KW-0812">Transmembrane</keyword>
<evidence type="ECO:0000259" key="3">
    <source>
        <dbReference type="PROSITE" id="PS50168"/>
    </source>
</evidence>
<feature type="domain" description="DED" evidence="3">
    <location>
        <begin position="5"/>
        <end position="85"/>
    </location>
</feature>
<dbReference type="Gene3D" id="1.10.533.10">
    <property type="entry name" value="Death Domain, Fas"/>
    <property type="match status" value="1"/>
</dbReference>
<keyword evidence="2" id="KW-1133">Transmembrane helix</keyword>
<dbReference type="AlphaFoldDB" id="A0A819PJ21"/>
<dbReference type="PROSITE" id="PS50168">
    <property type="entry name" value="DED"/>
    <property type="match status" value="1"/>
</dbReference>
<dbReference type="InterPro" id="IPR001875">
    <property type="entry name" value="DED_dom"/>
</dbReference>
<dbReference type="InterPro" id="IPR011042">
    <property type="entry name" value="6-blade_b-propeller_TolB-like"/>
</dbReference>
<keyword evidence="2" id="KW-0472">Membrane</keyword>
<accession>A0A819PJ21</accession>
<sequence>MDNHCLRAIILKLQDRLSNDDRKRLHFYLGNDVPRRIRDDPTLSGTLSLMDSLFDQDKVNEKDFTFLINAFDEIQCIDAVKLLREYWRHNQSDVQNQSVDSLSMIMPPMINQLPEDQDEDKYSMQQLLVNQKNTCDNCNIMINSNNTNINQIRMVNCDEKSQYSESKTKHLLNSRKMLWKCLLLFVLLSIVGCGILIFFSIRYFVDIGRKIQRLETLNNEFIATIQLLEISNNQSIAKIQQLQHEMKQLKKTEPKFNKWKQNAIIVAGGNERGEQLNQLDRPYGMFIDKKKNIFIADHDNHRIVEWKLNAKEGKVIAGGNGVGN</sequence>
<proteinExistence type="predicted"/>
<evidence type="ECO:0000256" key="2">
    <source>
        <dbReference type="SAM" id="Phobius"/>
    </source>
</evidence>
<dbReference type="SUPFAM" id="SSF47986">
    <property type="entry name" value="DEATH domain"/>
    <property type="match status" value="1"/>
</dbReference>
<feature type="coiled-coil region" evidence="1">
    <location>
        <begin position="225"/>
        <end position="252"/>
    </location>
</feature>
<gene>
    <name evidence="4" type="ORF">KXQ929_LOCUS29327</name>
</gene>
<dbReference type="Gene3D" id="2.120.10.30">
    <property type="entry name" value="TolB, C-terminal domain"/>
    <property type="match status" value="1"/>
</dbReference>
<feature type="transmembrane region" description="Helical" evidence="2">
    <location>
        <begin position="177"/>
        <end position="205"/>
    </location>
</feature>
<dbReference type="Proteomes" id="UP000663868">
    <property type="component" value="Unassembled WGS sequence"/>
</dbReference>
<name>A0A819PJ21_9BILA</name>